<proteinExistence type="predicted"/>
<feature type="signal peptide" evidence="1">
    <location>
        <begin position="1"/>
        <end position="21"/>
    </location>
</feature>
<dbReference type="OMA" id="DQVNCDD"/>
<sequence>MHFPSKVLLFLVIALISIVNSLKCYSCSYSLIEITPETDDYFCANESLININRDMTARTCAAWEKFCTTTVETSLKAFSAVQRSCGDTCRDHCESDGYGTDIVRCDDCCNEDLCNGNYSVHYYMKLMKEQYTSWFEPLPGEKRYNRLNNITFPY</sequence>
<gene>
    <name evidence="3" type="ORF">TCLT_LOCUS10110</name>
</gene>
<keyword evidence="4" id="KW-1185">Reference proteome</keyword>
<evidence type="ECO:0000313" key="3">
    <source>
        <dbReference type="EMBL" id="VDN07787.1"/>
    </source>
</evidence>
<accession>A0A0N5DAC9</accession>
<dbReference type="Proteomes" id="UP000276776">
    <property type="component" value="Unassembled WGS sequence"/>
</dbReference>
<evidence type="ECO:0000259" key="2">
    <source>
        <dbReference type="Pfam" id="PF00087"/>
    </source>
</evidence>
<dbReference type="AlphaFoldDB" id="A0A0N5DAC9"/>
<evidence type="ECO:0000313" key="5">
    <source>
        <dbReference type="WBParaSite" id="TCLT_0001012101-mRNA-1"/>
    </source>
</evidence>
<dbReference type="EMBL" id="UYYF01004978">
    <property type="protein sequence ID" value="VDN07787.1"/>
    <property type="molecule type" value="Genomic_DNA"/>
</dbReference>
<dbReference type="SUPFAM" id="SSF57302">
    <property type="entry name" value="Snake toxin-like"/>
    <property type="match status" value="1"/>
</dbReference>
<evidence type="ECO:0000313" key="4">
    <source>
        <dbReference type="Proteomes" id="UP000276776"/>
    </source>
</evidence>
<dbReference type="InterPro" id="IPR035076">
    <property type="entry name" value="Toxin/TOLIP"/>
</dbReference>
<feature type="domain" description="Snake toxin/toxin-like" evidence="2">
    <location>
        <begin position="53"/>
        <end position="115"/>
    </location>
</feature>
<reference evidence="5" key="1">
    <citation type="submission" date="2017-02" db="UniProtKB">
        <authorList>
            <consortium name="WormBaseParasite"/>
        </authorList>
    </citation>
    <scope>IDENTIFICATION</scope>
</reference>
<dbReference type="CDD" id="cd00117">
    <property type="entry name" value="TFP"/>
    <property type="match status" value="1"/>
</dbReference>
<dbReference type="Pfam" id="PF00087">
    <property type="entry name" value="Toxin_TOLIP"/>
    <property type="match status" value="1"/>
</dbReference>
<feature type="chain" id="PRO_5043126718" evidence="1">
    <location>
        <begin position="22"/>
        <end position="154"/>
    </location>
</feature>
<dbReference type="WBParaSite" id="TCLT_0001012101-mRNA-1">
    <property type="protein sequence ID" value="TCLT_0001012101-mRNA-1"/>
    <property type="gene ID" value="TCLT_0001012101"/>
</dbReference>
<evidence type="ECO:0000256" key="1">
    <source>
        <dbReference type="SAM" id="SignalP"/>
    </source>
</evidence>
<reference evidence="3 4" key="2">
    <citation type="submission" date="2018-11" db="EMBL/GenBank/DDBJ databases">
        <authorList>
            <consortium name="Pathogen Informatics"/>
        </authorList>
    </citation>
    <scope>NUCLEOTIDE SEQUENCE [LARGE SCALE GENOMIC DNA]</scope>
</reference>
<organism evidence="5">
    <name type="scientific">Thelazia callipaeda</name>
    <name type="common">Oriental eyeworm</name>
    <name type="synonym">Parasitic nematode</name>
    <dbReference type="NCBI Taxonomy" id="103827"/>
    <lineage>
        <taxon>Eukaryota</taxon>
        <taxon>Metazoa</taxon>
        <taxon>Ecdysozoa</taxon>
        <taxon>Nematoda</taxon>
        <taxon>Chromadorea</taxon>
        <taxon>Rhabditida</taxon>
        <taxon>Spirurina</taxon>
        <taxon>Spiruromorpha</taxon>
        <taxon>Thelazioidea</taxon>
        <taxon>Thelaziidae</taxon>
        <taxon>Thelazia</taxon>
    </lineage>
</organism>
<protein>
    <submittedName>
        <fullName evidence="5">Toxin_TOLIP domain-containing protein</fullName>
    </submittedName>
</protein>
<name>A0A0N5DAC9_THECL</name>
<keyword evidence="1" id="KW-0732">Signal</keyword>
<dbReference type="OrthoDB" id="5782406at2759"/>
<dbReference type="InterPro" id="IPR045860">
    <property type="entry name" value="Snake_toxin-like_sf"/>
</dbReference>